<accession>A0A1J1IA12</accession>
<dbReference type="FunFam" id="1.20.1740.10:FF:000010">
    <property type="entry name" value="probable cationic amino acid transporter"/>
    <property type="match status" value="1"/>
</dbReference>
<feature type="transmembrane region" description="Helical" evidence="12">
    <location>
        <begin position="759"/>
        <end position="778"/>
    </location>
</feature>
<evidence type="ECO:0000256" key="10">
    <source>
        <dbReference type="ARBA" id="ARBA00023303"/>
    </source>
</evidence>
<dbReference type="GO" id="GO:0005886">
    <property type="term" value="C:plasma membrane"/>
    <property type="evidence" value="ECO:0007669"/>
    <property type="project" value="UniProtKB-SubCell"/>
</dbReference>
<feature type="transmembrane region" description="Helical" evidence="12">
    <location>
        <begin position="268"/>
        <end position="287"/>
    </location>
</feature>
<evidence type="ECO:0000256" key="5">
    <source>
        <dbReference type="ARBA" id="ARBA00022692"/>
    </source>
</evidence>
<comment type="subcellular location">
    <subcellularLocation>
        <location evidence="1">Cell membrane</location>
        <topology evidence="1">Multi-pass membrane protein</topology>
    </subcellularLocation>
</comment>
<dbReference type="EMBL" id="CVRI01000043">
    <property type="protein sequence ID" value="CRK95798.1"/>
    <property type="molecule type" value="Genomic_DNA"/>
</dbReference>
<keyword evidence="9 12" id="KW-0472">Membrane</keyword>
<feature type="transmembrane region" description="Helical" evidence="12">
    <location>
        <begin position="725"/>
        <end position="747"/>
    </location>
</feature>
<evidence type="ECO:0000256" key="1">
    <source>
        <dbReference type="ARBA" id="ARBA00004651"/>
    </source>
</evidence>
<keyword evidence="7 12" id="KW-1133">Transmembrane helix</keyword>
<dbReference type="GO" id="GO:0061459">
    <property type="term" value="F:L-arginine transmembrane transporter activity"/>
    <property type="evidence" value="ECO:0007669"/>
    <property type="project" value="TreeGrafter"/>
</dbReference>
<dbReference type="OrthoDB" id="3900342at2759"/>
<keyword evidence="6" id="KW-0375">Hydrogen ion transport</keyword>
<feature type="transmembrane region" description="Helical" evidence="12">
    <location>
        <begin position="854"/>
        <end position="875"/>
    </location>
</feature>
<sequence>MSKYFNNQLRRPSVTFSDIDVNHKSNKLTRELSIVEEAENTDEKNAKLLEDYPEDQDFSSHIASDTKANTHLNTGNHHRLHDNLGETNSSSSRRPSVLLQEILSTRRPSAIMATLRRGSATVINTLRGKSDDPNDHTGAKSPEAIENRRKNRRIGECVKFFEVSFNSFLINLNFFNSDALSTALSALYAKMIVILGIAFPITEILSNRIPQEMYQGFYVYLYLVSIIFVIFVYATQMKSKAVLTIIKSYHEKNSDVPIKKRVPHFASFYLRIGAIAFGIGNMVYSGIELGQYFELKSGDDVNNCSNIFMLLTPLGRMILSIVQMQFIFLNTTEVDMGRHKVISRFGLMHMVATNLCEWLYTLVEETKHEIYHLTHSHHGASNDHRTHENMIANTFVEHIPQNISVNSTNIDEHNIVKRSIVSSSDKYHDCQRTNIMGSLVQNASPFLFPCTIEYSLICAVILFEMWKKVRSIPEIAKTRRNSVRASHASLNVKNDYQFSIDCSKAHRGMFAGIVVIVMTIICLIMYFVLYGTPNYVHMAITEVTYYEIILYTVCSTAVLVAFFRMRDLKYQKKSGDHHADTIKLDCTLLVVAGIGVYVYGMFSIMGSSFALQDNLPGARDALISEALSLFQVSLQTLFILNSCWRRCKGSQQIREKPGRQIVTFLLVANISLWFINTLIKGHASFRPAHLEFFGQWAWVNYWTIMTRRKPMPQQECEDSKLGRGFGTFDLTALGVSATLGVGVYVLAGHVAKDQAGPSVIVSFLIAAAASFLAGLCYAEFSSRVPKSGSAYIFTYVAIGEFLAFIVGWNLILEYIIGAASISKGLSLYIDSLINDSMKNSFKQIAPISWDFLSSYFDFFAFGCPLFIGFALAFGLRKSAGINNILCILNLGIVVYVVVAVLFNADIRNWQIDPNEIPPQYNNSSAGTGGFFPFGFSGTLKGAATCFFGFVGFDCIATTGEEVRNPQKTVPRALLYSLLIIFIAYFGVSLLTLMWPYYLLNSEAPLPHAFQEIGWNTSKWIVTLGGIIGLLLSLFGAIFPLPRILYAMVGAQDGLMFREFSIISNRFQTPVIGTLCAAFLTSSFSALFDLASLVSMLSIGVLLAYTVVAISIIILRFSQSTELITANERHVETSNLLRPGYNITAKGFLMQMIRLNASRHPNTISMCVVGSLIMCYCLLSFALGLTILYSWDAIGNGETWALVSVAVLSTFLILFCILISIQPRQRFRSHLKPFKVPIVPFLPAVSVFINIYLMLMLDYYTWIRFGIWMVLGIIIYFPCAWFFNNTKRDSTTQWSDEIMRENSNNVITIIESNIGLDCDGRHKNNEGIAVKSTCETEDVIIVQEKYNTNSTSGISNGMINNKINVENEANLVIEMLDTVLEAEDEENDFTETETNDRRDSSQSINTKNCFSSQTVLTTKVFELISPEEVSSNNTTKFEIFDLNVDKSDIENEINDIIKQAMATVAEIQEQRQFNEVQTDIEDDTDENVFRNQKFLAHLNDLISKSNQ</sequence>
<feature type="region of interest" description="Disordered" evidence="11">
    <location>
        <begin position="125"/>
        <end position="146"/>
    </location>
</feature>
<comment type="similarity">
    <text evidence="2">Belongs to the otopetrin family.</text>
</comment>
<feature type="transmembrane region" description="Helical" evidence="12">
    <location>
        <begin position="1163"/>
        <end position="1187"/>
    </location>
</feature>
<evidence type="ECO:0000313" key="15">
    <source>
        <dbReference type="Proteomes" id="UP000183832"/>
    </source>
</evidence>
<feature type="compositionally biased region" description="Basic and acidic residues" evidence="11">
    <location>
        <begin position="128"/>
        <end position="146"/>
    </location>
</feature>
<dbReference type="InterPro" id="IPR029485">
    <property type="entry name" value="CAT_C"/>
</dbReference>
<evidence type="ECO:0000256" key="3">
    <source>
        <dbReference type="ARBA" id="ARBA00022448"/>
    </source>
</evidence>
<keyword evidence="3" id="KW-0813">Transport</keyword>
<feature type="transmembrane region" description="Helical" evidence="12">
    <location>
        <begin position="621"/>
        <end position="640"/>
    </location>
</feature>
<keyword evidence="8" id="KW-0406">Ion transport</keyword>
<dbReference type="InterPro" id="IPR002293">
    <property type="entry name" value="AA/rel_permease1"/>
</dbReference>
<evidence type="ECO:0000259" key="13">
    <source>
        <dbReference type="Pfam" id="PF13906"/>
    </source>
</evidence>
<feature type="compositionally biased region" description="Polar residues" evidence="11">
    <location>
        <begin position="85"/>
        <end position="94"/>
    </location>
</feature>
<dbReference type="PANTHER" id="PTHR43243">
    <property type="entry name" value="INNER MEMBRANE TRANSPORTER YGJI-RELATED"/>
    <property type="match status" value="1"/>
</dbReference>
<feature type="domain" description="Cationic amino acid transporter C-terminal" evidence="13">
    <location>
        <begin position="1233"/>
        <end position="1276"/>
    </location>
</feature>
<feature type="transmembrane region" description="Helical" evidence="12">
    <location>
        <begin position="307"/>
        <end position="329"/>
    </location>
</feature>
<evidence type="ECO:0000256" key="2">
    <source>
        <dbReference type="ARBA" id="ARBA00006513"/>
    </source>
</evidence>
<feature type="transmembrane region" description="Helical" evidence="12">
    <location>
        <begin position="1260"/>
        <end position="1282"/>
    </location>
</feature>
<keyword evidence="15" id="KW-1185">Reference proteome</keyword>
<keyword evidence="10" id="KW-0407">Ion channel</keyword>
<feature type="transmembrane region" description="Helical" evidence="12">
    <location>
        <begin position="881"/>
        <end position="902"/>
    </location>
</feature>
<feature type="transmembrane region" description="Helical" evidence="12">
    <location>
        <begin position="1019"/>
        <end position="1045"/>
    </location>
</feature>
<feature type="transmembrane region" description="Helical" evidence="12">
    <location>
        <begin position="973"/>
        <end position="999"/>
    </location>
</feature>
<keyword evidence="4" id="KW-1003">Cell membrane</keyword>
<feature type="region of interest" description="Disordered" evidence="11">
    <location>
        <begin position="68"/>
        <end position="95"/>
    </location>
</feature>
<evidence type="ECO:0000256" key="11">
    <source>
        <dbReference type="SAM" id="MobiDB-lite"/>
    </source>
</evidence>
<gene>
    <name evidence="14" type="ORF">CLUMA_CG009254</name>
</gene>
<feature type="transmembrane region" description="Helical" evidence="12">
    <location>
        <begin position="1093"/>
        <end position="1114"/>
    </location>
</feature>
<dbReference type="Gene3D" id="1.20.1740.10">
    <property type="entry name" value="Amino acid/polyamine transporter I"/>
    <property type="match status" value="2"/>
</dbReference>
<feature type="transmembrane region" description="Helical" evidence="12">
    <location>
        <begin position="586"/>
        <end position="609"/>
    </location>
</feature>
<evidence type="ECO:0000256" key="8">
    <source>
        <dbReference type="ARBA" id="ARBA00023065"/>
    </source>
</evidence>
<dbReference type="Pfam" id="PF13520">
    <property type="entry name" value="AA_permease_2"/>
    <property type="match status" value="1"/>
</dbReference>
<dbReference type="GO" id="GO:0015189">
    <property type="term" value="F:L-lysine transmembrane transporter activity"/>
    <property type="evidence" value="ECO:0007669"/>
    <property type="project" value="TreeGrafter"/>
</dbReference>
<reference evidence="14 15" key="1">
    <citation type="submission" date="2015-04" db="EMBL/GenBank/DDBJ databases">
        <authorList>
            <person name="Syromyatnikov M.Y."/>
            <person name="Popov V.N."/>
        </authorList>
    </citation>
    <scope>NUCLEOTIDE SEQUENCE [LARGE SCALE GENOMIC DNA]</scope>
</reference>
<evidence type="ECO:0000256" key="9">
    <source>
        <dbReference type="ARBA" id="ARBA00023136"/>
    </source>
</evidence>
<evidence type="ECO:0000313" key="14">
    <source>
        <dbReference type="EMBL" id="CRK95798.1"/>
    </source>
</evidence>
<feature type="transmembrane region" description="Helical" evidence="12">
    <location>
        <begin position="661"/>
        <end position="679"/>
    </location>
</feature>
<feature type="transmembrane region" description="Helical" evidence="12">
    <location>
        <begin position="1199"/>
        <end position="1220"/>
    </location>
</feature>
<feature type="transmembrane region" description="Helical" evidence="12">
    <location>
        <begin position="187"/>
        <end position="205"/>
    </location>
</feature>
<dbReference type="GO" id="GO:0097638">
    <property type="term" value="P:L-arginine import across plasma membrane"/>
    <property type="evidence" value="ECO:0007669"/>
    <property type="project" value="TreeGrafter"/>
</dbReference>
<evidence type="ECO:0000256" key="6">
    <source>
        <dbReference type="ARBA" id="ARBA00022781"/>
    </source>
</evidence>
<dbReference type="InterPro" id="IPR004878">
    <property type="entry name" value="Otopetrin"/>
</dbReference>
<feature type="region of interest" description="Disordered" evidence="11">
    <location>
        <begin position="1384"/>
        <end position="1403"/>
    </location>
</feature>
<proteinExistence type="inferred from homology"/>
<dbReference type="Pfam" id="PF13906">
    <property type="entry name" value="AA_permease_C"/>
    <property type="match status" value="1"/>
</dbReference>
<dbReference type="GO" id="GO:0015252">
    <property type="term" value="F:proton channel activity"/>
    <property type="evidence" value="ECO:0007669"/>
    <property type="project" value="InterPro"/>
</dbReference>
<evidence type="ECO:0000256" key="4">
    <source>
        <dbReference type="ARBA" id="ARBA00022475"/>
    </source>
</evidence>
<feature type="transmembrane region" description="Helical" evidence="12">
    <location>
        <begin position="217"/>
        <end position="234"/>
    </location>
</feature>
<evidence type="ECO:0000256" key="7">
    <source>
        <dbReference type="ARBA" id="ARBA00022989"/>
    </source>
</evidence>
<feature type="transmembrane region" description="Helical" evidence="12">
    <location>
        <begin position="1066"/>
        <end position="1087"/>
    </location>
</feature>
<organism evidence="14 15">
    <name type="scientific">Clunio marinus</name>
    <dbReference type="NCBI Taxonomy" id="568069"/>
    <lineage>
        <taxon>Eukaryota</taxon>
        <taxon>Metazoa</taxon>
        <taxon>Ecdysozoa</taxon>
        <taxon>Arthropoda</taxon>
        <taxon>Hexapoda</taxon>
        <taxon>Insecta</taxon>
        <taxon>Pterygota</taxon>
        <taxon>Neoptera</taxon>
        <taxon>Endopterygota</taxon>
        <taxon>Diptera</taxon>
        <taxon>Nematocera</taxon>
        <taxon>Chironomoidea</taxon>
        <taxon>Chironomidae</taxon>
        <taxon>Clunio</taxon>
    </lineage>
</organism>
<feature type="transmembrane region" description="Helical" evidence="12">
    <location>
        <begin position="548"/>
        <end position="565"/>
    </location>
</feature>
<feature type="transmembrane region" description="Helical" evidence="12">
    <location>
        <begin position="790"/>
        <end position="808"/>
    </location>
</feature>
<feature type="transmembrane region" description="Helical" evidence="12">
    <location>
        <begin position="508"/>
        <end position="528"/>
    </location>
</feature>
<dbReference type="PANTHER" id="PTHR43243:SF105">
    <property type="entry name" value="CATIONIC AMINO ACID TRANSPORTER C-TERMINAL DOMAIN-CONTAINING PROTEIN"/>
    <property type="match status" value="1"/>
</dbReference>
<name>A0A1J1IA12_9DIPT</name>
<evidence type="ECO:0000256" key="12">
    <source>
        <dbReference type="SAM" id="Phobius"/>
    </source>
</evidence>
<dbReference type="Pfam" id="PF03189">
    <property type="entry name" value="Otopetrin"/>
    <property type="match status" value="1"/>
</dbReference>
<dbReference type="GO" id="GO:0000064">
    <property type="term" value="F:L-ornithine transmembrane transporter activity"/>
    <property type="evidence" value="ECO:0007669"/>
    <property type="project" value="TreeGrafter"/>
</dbReference>
<feature type="transmembrane region" description="Helical" evidence="12">
    <location>
        <begin position="1232"/>
        <end position="1254"/>
    </location>
</feature>
<protein>
    <submittedName>
        <fullName evidence="14">CLUMA_CG009254, isoform B</fullName>
    </submittedName>
</protein>
<dbReference type="STRING" id="568069.A0A1J1IA12"/>
<dbReference type="Proteomes" id="UP000183832">
    <property type="component" value="Unassembled WGS sequence"/>
</dbReference>
<keyword evidence="5 12" id="KW-0812">Transmembrane</keyword>
<feature type="transmembrane region" description="Helical" evidence="12">
    <location>
        <begin position="814"/>
        <end position="833"/>
    </location>
</feature>